<dbReference type="EMBL" id="QUSF01001650">
    <property type="protein sequence ID" value="RLV63948.1"/>
    <property type="molecule type" value="Genomic_DNA"/>
</dbReference>
<gene>
    <name evidence="2" type="ORF">DV515_00017751</name>
</gene>
<organism evidence="2 3">
    <name type="scientific">Chloebia gouldiae</name>
    <name type="common">Gouldian finch</name>
    <name type="synonym">Erythrura gouldiae</name>
    <dbReference type="NCBI Taxonomy" id="44316"/>
    <lineage>
        <taxon>Eukaryota</taxon>
        <taxon>Metazoa</taxon>
        <taxon>Chordata</taxon>
        <taxon>Craniata</taxon>
        <taxon>Vertebrata</taxon>
        <taxon>Euteleostomi</taxon>
        <taxon>Archelosauria</taxon>
        <taxon>Archosauria</taxon>
        <taxon>Dinosauria</taxon>
        <taxon>Saurischia</taxon>
        <taxon>Theropoda</taxon>
        <taxon>Coelurosauria</taxon>
        <taxon>Aves</taxon>
        <taxon>Neognathae</taxon>
        <taxon>Neoaves</taxon>
        <taxon>Telluraves</taxon>
        <taxon>Australaves</taxon>
        <taxon>Passeriformes</taxon>
        <taxon>Passeroidea</taxon>
        <taxon>Passeridae</taxon>
        <taxon>Chloebia</taxon>
    </lineage>
</organism>
<protein>
    <submittedName>
        <fullName evidence="2">Uncharacterized protein</fullName>
    </submittedName>
</protein>
<feature type="region of interest" description="Disordered" evidence="1">
    <location>
        <begin position="23"/>
        <end position="47"/>
    </location>
</feature>
<accession>A0A3L8Q9N0</accession>
<dbReference type="AlphaFoldDB" id="A0A3L8Q9N0"/>
<evidence type="ECO:0000313" key="2">
    <source>
        <dbReference type="EMBL" id="RLV63948.1"/>
    </source>
</evidence>
<feature type="compositionally biased region" description="Polar residues" evidence="1">
    <location>
        <begin position="83"/>
        <end position="98"/>
    </location>
</feature>
<reference evidence="2 3" key="1">
    <citation type="journal article" date="2018" name="Proc. R. Soc. B">
        <title>A non-coding region near Follistatin controls head colour polymorphism in the Gouldian finch.</title>
        <authorList>
            <person name="Toomey M.B."/>
            <person name="Marques C.I."/>
            <person name="Andrade P."/>
            <person name="Araujo P.M."/>
            <person name="Sabatino S."/>
            <person name="Gazda M.A."/>
            <person name="Afonso S."/>
            <person name="Lopes R.J."/>
            <person name="Corbo J.C."/>
            <person name="Carneiro M."/>
        </authorList>
    </citation>
    <scope>NUCLEOTIDE SEQUENCE [LARGE SCALE GENOMIC DNA]</scope>
    <source>
        <strain evidence="2">Red01</strain>
        <tissue evidence="2">Muscle</tissue>
    </source>
</reference>
<evidence type="ECO:0000313" key="3">
    <source>
        <dbReference type="Proteomes" id="UP000276834"/>
    </source>
</evidence>
<feature type="compositionally biased region" description="Low complexity" evidence="1">
    <location>
        <begin position="65"/>
        <end position="80"/>
    </location>
</feature>
<proteinExistence type="predicted"/>
<dbReference type="Proteomes" id="UP000276834">
    <property type="component" value="Unassembled WGS sequence"/>
</dbReference>
<evidence type="ECO:0000256" key="1">
    <source>
        <dbReference type="SAM" id="MobiDB-lite"/>
    </source>
</evidence>
<name>A0A3L8Q9N0_CHLGU</name>
<feature type="non-terminal residue" evidence="2">
    <location>
        <position position="134"/>
    </location>
</feature>
<feature type="region of interest" description="Disordered" evidence="1">
    <location>
        <begin position="61"/>
        <end position="98"/>
    </location>
</feature>
<sequence length="134" mass="14256">IFSLFSSPLPRFDALGVVSSPGAGGEFQAAGIPVGEGRPWPPTARREFGIRPWSRGFSWTRIWDPTGTSTSPPSPRSRMTFFPTPSRNASPQSPPGCTTPSWLPFPWPCSWPCPSWSSAAGSTGTAGTASRDSS</sequence>
<feature type="non-terminal residue" evidence="2">
    <location>
        <position position="1"/>
    </location>
</feature>
<keyword evidence="3" id="KW-1185">Reference proteome</keyword>
<comment type="caution">
    <text evidence="2">The sequence shown here is derived from an EMBL/GenBank/DDBJ whole genome shotgun (WGS) entry which is preliminary data.</text>
</comment>